<feature type="transmembrane region" description="Helical" evidence="1">
    <location>
        <begin position="42"/>
        <end position="67"/>
    </location>
</feature>
<keyword evidence="3" id="KW-1185">Reference proteome</keyword>
<name>A0ABP0F0L6_CLALP</name>
<sequence length="110" mass="12711">MLCCIYMSYSDAIMFVGKCIQNAFMLVMPEPTKTLSIILNHVYVLVFFQSFICSFLRTALNVCYLISIKFLIKTIYRCNDVMYYANGGERAGTTFRLVFANLKVSFEIHK</sequence>
<dbReference type="EMBL" id="CAWYQH010000002">
    <property type="protein sequence ID" value="CAK8673241.1"/>
    <property type="molecule type" value="Genomic_DNA"/>
</dbReference>
<reference evidence="2 3" key="1">
    <citation type="submission" date="2024-02" db="EMBL/GenBank/DDBJ databases">
        <authorList>
            <person name="Daric V."/>
            <person name="Darras S."/>
        </authorList>
    </citation>
    <scope>NUCLEOTIDE SEQUENCE [LARGE SCALE GENOMIC DNA]</scope>
</reference>
<evidence type="ECO:0000313" key="3">
    <source>
        <dbReference type="Proteomes" id="UP001642483"/>
    </source>
</evidence>
<protein>
    <submittedName>
        <fullName evidence="2">Uncharacterized protein</fullName>
    </submittedName>
</protein>
<organism evidence="2 3">
    <name type="scientific">Clavelina lepadiformis</name>
    <name type="common">Light-bulb sea squirt</name>
    <name type="synonym">Ascidia lepadiformis</name>
    <dbReference type="NCBI Taxonomy" id="159417"/>
    <lineage>
        <taxon>Eukaryota</taxon>
        <taxon>Metazoa</taxon>
        <taxon>Chordata</taxon>
        <taxon>Tunicata</taxon>
        <taxon>Ascidiacea</taxon>
        <taxon>Aplousobranchia</taxon>
        <taxon>Clavelinidae</taxon>
        <taxon>Clavelina</taxon>
    </lineage>
</organism>
<keyword evidence="1" id="KW-1133">Transmembrane helix</keyword>
<proteinExistence type="predicted"/>
<accession>A0ABP0F0L6</accession>
<evidence type="ECO:0000313" key="2">
    <source>
        <dbReference type="EMBL" id="CAK8673241.1"/>
    </source>
</evidence>
<comment type="caution">
    <text evidence="2">The sequence shown here is derived from an EMBL/GenBank/DDBJ whole genome shotgun (WGS) entry which is preliminary data.</text>
</comment>
<evidence type="ECO:0000256" key="1">
    <source>
        <dbReference type="SAM" id="Phobius"/>
    </source>
</evidence>
<keyword evidence="1" id="KW-0812">Transmembrane</keyword>
<keyword evidence="1" id="KW-0472">Membrane</keyword>
<dbReference type="Proteomes" id="UP001642483">
    <property type="component" value="Unassembled WGS sequence"/>
</dbReference>
<gene>
    <name evidence="2" type="ORF">CVLEPA_LOCUS3051</name>
</gene>